<keyword evidence="5" id="KW-1185">Reference proteome</keyword>
<feature type="domain" description="GGDEF" evidence="3">
    <location>
        <begin position="402"/>
        <end position="534"/>
    </location>
</feature>
<evidence type="ECO:0000256" key="1">
    <source>
        <dbReference type="SAM" id="MobiDB-lite"/>
    </source>
</evidence>
<reference evidence="4 5" key="1">
    <citation type="submission" date="2020-05" db="EMBL/GenBank/DDBJ databases">
        <title>Aquincola sp. isolate from soil.</title>
        <authorList>
            <person name="Han J."/>
            <person name="Kim D.-U."/>
        </authorList>
    </citation>
    <scope>NUCLEOTIDE SEQUENCE [LARGE SCALE GENOMIC DNA]</scope>
    <source>
        <strain evidence="4 5">S2</strain>
    </source>
</reference>
<dbReference type="RefSeq" id="WP_173121575.1">
    <property type="nucleotide sequence ID" value="NZ_JABRWJ010000002.1"/>
</dbReference>
<accession>A0ABX2ECF7</accession>
<dbReference type="Gene3D" id="3.30.450.20">
    <property type="entry name" value="PAS domain"/>
    <property type="match status" value="1"/>
</dbReference>
<evidence type="ECO:0000313" key="4">
    <source>
        <dbReference type="EMBL" id="NRF66472.1"/>
    </source>
</evidence>
<dbReference type="CDD" id="cd18773">
    <property type="entry name" value="PDC1_HK_sensor"/>
    <property type="match status" value="1"/>
</dbReference>
<dbReference type="SUPFAM" id="SSF55073">
    <property type="entry name" value="Nucleotide cyclase"/>
    <property type="match status" value="1"/>
</dbReference>
<dbReference type="InterPro" id="IPR029787">
    <property type="entry name" value="Nucleotide_cyclase"/>
</dbReference>
<dbReference type="PANTHER" id="PTHR46663:SF2">
    <property type="entry name" value="GGDEF DOMAIN-CONTAINING PROTEIN"/>
    <property type="match status" value="1"/>
</dbReference>
<dbReference type="PROSITE" id="PS50887">
    <property type="entry name" value="GGDEF"/>
    <property type="match status" value="1"/>
</dbReference>
<proteinExistence type="predicted"/>
<feature type="transmembrane region" description="Helical" evidence="2">
    <location>
        <begin position="296"/>
        <end position="317"/>
    </location>
</feature>
<dbReference type="SMART" id="SM00267">
    <property type="entry name" value="GGDEF"/>
    <property type="match status" value="1"/>
</dbReference>
<sequence length="535" mass="56644">MNASASSGPATDRRAVGRGGSASPKSIRFWLVLLVLASVIPPSLIAAFLIHLDYRHGQARLERDAMATTHALVAVVDRELAGSRAALIALASSPHLDAHDLAAFQSQASGVLKDVNVNNFVLIDAERRQRVNTLRPFGSALPIERNAALLAIFDTGRPAVTDLFVGPVAHRPLMAIGVPVQRAGSVAYVLAAGLWTDRLSRALLTQPLPEHWIAGVYDSAGVVVARSPLVEHFLGQPGPPSLVRRMAGAPDGWIDDTSALDGTEMRSYFARSSVSNWAVALGVPRAGMSAELQRSLLRLALGAGLMLVASIAGAWIIGGRIARSTRALCLPALALGRGEAVTVGALPLKELDEVGSALTTTSTLLQQALHDAHHDSLTGLANRTMFEQFLRQRIVDSKRAGGDIALLYIDLDGFKAVNDRHGHHVGDDLLREAARRLRANVRLSDIAARLGGDEFAVMLHGTGAEGAVTVAQNLVGQLSQPYGLGSGVQSISASVGIAVYPQDASSAEQLLHRADEAMYRAKAQGRRRYAASNAS</sequence>
<dbReference type="EMBL" id="JABRWJ010000002">
    <property type="protein sequence ID" value="NRF66472.1"/>
    <property type="molecule type" value="Genomic_DNA"/>
</dbReference>
<evidence type="ECO:0000256" key="2">
    <source>
        <dbReference type="SAM" id="Phobius"/>
    </source>
</evidence>
<feature type="region of interest" description="Disordered" evidence="1">
    <location>
        <begin position="1"/>
        <end position="22"/>
    </location>
</feature>
<dbReference type="InterPro" id="IPR043128">
    <property type="entry name" value="Rev_trsase/Diguanyl_cyclase"/>
</dbReference>
<dbReference type="Gene3D" id="3.30.70.270">
    <property type="match status" value="1"/>
</dbReference>
<dbReference type="CDD" id="cd01949">
    <property type="entry name" value="GGDEF"/>
    <property type="match status" value="1"/>
</dbReference>
<name>A0ABX2ECF7_9BURK</name>
<protein>
    <submittedName>
        <fullName evidence="4">GGDEF domain-containing protein</fullName>
    </submittedName>
</protein>
<dbReference type="InterPro" id="IPR052163">
    <property type="entry name" value="DGC-Regulatory_Protein"/>
</dbReference>
<evidence type="ECO:0000313" key="5">
    <source>
        <dbReference type="Proteomes" id="UP000737171"/>
    </source>
</evidence>
<feature type="transmembrane region" description="Helical" evidence="2">
    <location>
        <begin position="27"/>
        <end position="50"/>
    </location>
</feature>
<dbReference type="Pfam" id="PF00990">
    <property type="entry name" value="GGDEF"/>
    <property type="match status" value="1"/>
</dbReference>
<dbReference type="PANTHER" id="PTHR46663">
    <property type="entry name" value="DIGUANYLATE CYCLASE DGCT-RELATED"/>
    <property type="match status" value="1"/>
</dbReference>
<dbReference type="NCBIfam" id="TIGR00254">
    <property type="entry name" value="GGDEF"/>
    <property type="match status" value="1"/>
</dbReference>
<evidence type="ECO:0000259" key="3">
    <source>
        <dbReference type="PROSITE" id="PS50887"/>
    </source>
</evidence>
<keyword evidence="2" id="KW-0472">Membrane</keyword>
<dbReference type="Proteomes" id="UP000737171">
    <property type="component" value="Unassembled WGS sequence"/>
</dbReference>
<keyword evidence="2" id="KW-1133">Transmembrane helix</keyword>
<comment type="caution">
    <text evidence="4">The sequence shown here is derived from an EMBL/GenBank/DDBJ whole genome shotgun (WGS) entry which is preliminary data.</text>
</comment>
<organism evidence="4 5">
    <name type="scientific">Pseudaquabacterium terrae</name>
    <dbReference type="NCBI Taxonomy" id="2732868"/>
    <lineage>
        <taxon>Bacteria</taxon>
        <taxon>Pseudomonadati</taxon>
        <taxon>Pseudomonadota</taxon>
        <taxon>Betaproteobacteria</taxon>
        <taxon>Burkholderiales</taxon>
        <taxon>Sphaerotilaceae</taxon>
        <taxon>Pseudaquabacterium</taxon>
    </lineage>
</organism>
<gene>
    <name evidence="4" type="ORF">HLB44_05710</name>
</gene>
<keyword evidence="2" id="KW-0812">Transmembrane</keyword>
<dbReference type="InterPro" id="IPR000160">
    <property type="entry name" value="GGDEF_dom"/>
</dbReference>